<dbReference type="Proteomes" id="UP001285636">
    <property type="component" value="Unassembled WGS sequence"/>
</dbReference>
<dbReference type="Pfam" id="PF14512">
    <property type="entry name" value="TM1586_NiRdase"/>
    <property type="match status" value="1"/>
</dbReference>
<proteinExistence type="inferred from homology"/>
<comment type="caution">
    <text evidence="4">The sequence shown here is derived from an EMBL/GenBank/DDBJ whole genome shotgun (WGS) entry which is preliminary data.</text>
</comment>
<dbReference type="Gene3D" id="3.40.109.10">
    <property type="entry name" value="NADH Oxidase"/>
    <property type="match status" value="1"/>
</dbReference>
<feature type="domain" description="Putative nitroreductase TM1586" evidence="3">
    <location>
        <begin position="7"/>
        <end position="254"/>
    </location>
</feature>
<dbReference type="PANTHER" id="PTHR43673:SF10">
    <property type="entry name" value="NADH DEHYDROGENASE_NAD(P)H NITROREDUCTASE XCC3605-RELATED"/>
    <property type="match status" value="1"/>
</dbReference>
<evidence type="ECO:0000313" key="4">
    <source>
        <dbReference type="EMBL" id="MDV2884754.1"/>
    </source>
</evidence>
<dbReference type="GO" id="GO:0016491">
    <property type="term" value="F:oxidoreductase activity"/>
    <property type="evidence" value="ECO:0007669"/>
    <property type="project" value="UniProtKB-KW"/>
</dbReference>
<evidence type="ECO:0000256" key="2">
    <source>
        <dbReference type="ARBA" id="ARBA00023002"/>
    </source>
</evidence>
<dbReference type="SUPFAM" id="SSF55469">
    <property type="entry name" value="FMN-dependent nitroreductase-like"/>
    <property type="match status" value="1"/>
</dbReference>
<dbReference type="InterPro" id="IPR029478">
    <property type="entry name" value="TM1586_NiRdase"/>
</dbReference>
<reference evidence="4" key="1">
    <citation type="submission" date="2023-10" db="EMBL/GenBank/DDBJ databases">
        <title>Screening of Alkalihalophilus pseudofirmusBZ-TG-HK211 and Its Alleviation of Salt Stress on Rapeseed Growth.</title>
        <authorList>
            <person name="Zhao B."/>
            <person name="Guo T."/>
        </authorList>
    </citation>
    <scope>NUCLEOTIDE SEQUENCE</scope>
    <source>
        <strain evidence="4">BZ-TG-HK211</strain>
    </source>
</reference>
<evidence type="ECO:0000313" key="5">
    <source>
        <dbReference type="Proteomes" id="UP001285636"/>
    </source>
</evidence>
<evidence type="ECO:0000259" key="3">
    <source>
        <dbReference type="Pfam" id="PF14512"/>
    </source>
</evidence>
<dbReference type="RefSeq" id="WP_323466206.1">
    <property type="nucleotide sequence ID" value="NZ_CP144224.1"/>
</dbReference>
<accession>A0AAJ2KU64</accession>
<dbReference type="PANTHER" id="PTHR43673">
    <property type="entry name" value="NAD(P)H NITROREDUCTASE YDGI-RELATED"/>
    <property type="match status" value="1"/>
</dbReference>
<dbReference type="AlphaFoldDB" id="A0AAJ2KU64"/>
<protein>
    <submittedName>
        <fullName evidence="4">Nitroreductase family protein</fullName>
    </submittedName>
</protein>
<dbReference type="InterPro" id="IPR000415">
    <property type="entry name" value="Nitroreductase-like"/>
</dbReference>
<sequence>MSFSTSIIDTMRRRQSIRTFDDNDLQAGDINKLTSYLNDESNLIGPFGAKGRIDLVLVQKNVTDKGIKLGTYGFIKHPKAYLVGSSVNAKYPLIEYAYIFHRMTLFATQLGIGTCWMGGTFTRNSFEKEIQLEEDEFIPCVTPLGYPKEKQRVFDKALRFVVRADNKKPWEKLFYDETFAAPLQRDNAGSLEIPIEMVRLGPSASNKQPWRLVLSENRKTCHFYIEHTPNYSKALGYQMQLLDMGIAMCQFELACDELGISGNWVIDEPGLERLNENIEYVVSWNQQ</sequence>
<gene>
    <name evidence="4" type="ORF">RYX45_06165</name>
</gene>
<comment type="similarity">
    <text evidence="1">Belongs to the nitroreductase family.</text>
</comment>
<dbReference type="EMBL" id="JAWJAY010000001">
    <property type="protein sequence ID" value="MDV2884754.1"/>
    <property type="molecule type" value="Genomic_DNA"/>
</dbReference>
<name>A0AAJ2KU64_ALKPS</name>
<evidence type="ECO:0000256" key="1">
    <source>
        <dbReference type="ARBA" id="ARBA00007118"/>
    </source>
</evidence>
<organism evidence="4 5">
    <name type="scientific">Alkalihalophilus pseudofirmus</name>
    <name type="common">Bacillus pseudofirmus</name>
    <dbReference type="NCBI Taxonomy" id="79885"/>
    <lineage>
        <taxon>Bacteria</taxon>
        <taxon>Bacillati</taxon>
        <taxon>Bacillota</taxon>
        <taxon>Bacilli</taxon>
        <taxon>Bacillales</taxon>
        <taxon>Bacillaceae</taxon>
        <taxon>Alkalihalophilus</taxon>
    </lineage>
</organism>
<keyword evidence="2" id="KW-0560">Oxidoreductase</keyword>